<dbReference type="PRINTS" id="PR00069">
    <property type="entry name" value="ALDKETRDTASE"/>
</dbReference>
<dbReference type="AlphaFoldDB" id="A0A1Y1XS84"/>
<dbReference type="InParanoid" id="A0A1Y1XS84"/>
<feature type="domain" description="NADP-dependent oxidoreductase" evidence="1">
    <location>
        <begin position="15"/>
        <end position="283"/>
    </location>
</feature>
<dbReference type="SUPFAM" id="SSF51430">
    <property type="entry name" value="NAD(P)-linked oxidoreductase"/>
    <property type="match status" value="1"/>
</dbReference>
<feature type="non-terminal residue" evidence="2">
    <location>
        <position position="1"/>
    </location>
</feature>
<dbReference type="GO" id="GO:0070485">
    <property type="term" value="P:dehydro-D-arabinono-1,4-lactone biosynthetic process"/>
    <property type="evidence" value="ECO:0007669"/>
    <property type="project" value="TreeGrafter"/>
</dbReference>
<dbReference type="GO" id="GO:0045290">
    <property type="term" value="F:D-arabinose 1-dehydrogenase [NAD(P)+] activity"/>
    <property type="evidence" value="ECO:0007669"/>
    <property type="project" value="TreeGrafter"/>
</dbReference>
<dbReference type="GO" id="GO:0005829">
    <property type="term" value="C:cytosol"/>
    <property type="evidence" value="ECO:0007669"/>
    <property type="project" value="TreeGrafter"/>
</dbReference>
<dbReference type="InterPro" id="IPR036812">
    <property type="entry name" value="NAD(P)_OxRdtase_dom_sf"/>
</dbReference>
<dbReference type="Pfam" id="PF00248">
    <property type="entry name" value="Aldo_ket_red"/>
    <property type="match status" value="1"/>
</dbReference>
<dbReference type="EMBL" id="MCFE01000515">
    <property type="protein sequence ID" value="ORX88622.1"/>
    <property type="molecule type" value="Genomic_DNA"/>
</dbReference>
<protein>
    <submittedName>
        <fullName evidence="2">Aldo/keto reductase</fullName>
    </submittedName>
</protein>
<accession>A0A1Y1XS84</accession>
<evidence type="ECO:0000313" key="3">
    <source>
        <dbReference type="Proteomes" id="UP000193498"/>
    </source>
</evidence>
<dbReference type="Proteomes" id="UP000193498">
    <property type="component" value="Unassembled WGS sequence"/>
</dbReference>
<evidence type="ECO:0000259" key="1">
    <source>
        <dbReference type="Pfam" id="PF00248"/>
    </source>
</evidence>
<comment type="caution">
    <text evidence="2">The sequence shown here is derived from an EMBL/GenBank/DDBJ whole genome shotgun (WGS) entry which is preliminary data.</text>
</comment>
<dbReference type="PANTHER" id="PTHR42686:SF1">
    <property type="entry name" value="GH17980P-RELATED"/>
    <property type="match status" value="1"/>
</dbReference>
<dbReference type="Gene3D" id="3.20.20.100">
    <property type="entry name" value="NADP-dependent oxidoreductase domain"/>
    <property type="match status" value="1"/>
</dbReference>
<evidence type="ECO:0000313" key="2">
    <source>
        <dbReference type="EMBL" id="ORX88622.1"/>
    </source>
</evidence>
<sequence length="325" mass="36565">MTFPNTTSTQIDLPKIGFGAGAFSGAYNSVSKDECYAAVERSLELGINYFDTSPYYGESEAVLGEGLKRVQEKFPRATYSLSTKVGRYGYRKEDFDYSAERVVESVQESMRRLNTDYLDIVLCHDVEFVPVEQVVDHALPQLFRFKEEGRIHQVGISGYPLDVLLNIARIQHERNQPLDVVLSYCHYTLQNTLLAEYLPRFKSYGVVHVINASPLSMGLFREGPTPDWHPGSDAMKEAVRLAKEVCVEHGVKISEVASKFAFNHPGFASTIIGCCKAEEIQQAYEQSQMIESGDRPVDSVVLAKILRLMEPFHNYSWPSPTSAEQ</sequence>
<gene>
    <name evidence="2" type="ORF">K493DRAFT_290382</name>
</gene>
<dbReference type="OrthoDB" id="5286008at2759"/>
<dbReference type="InterPro" id="IPR023210">
    <property type="entry name" value="NADP_OxRdtase_dom"/>
</dbReference>
<dbReference type="InterPro" id="IPR020471">
    <property type="entry name" value="AKR"/>
</dbReference>
<name>A0A1Y1XS84_9FUNG</name>
<reference evidence="2 3" key="1">
    <citation type="submission" date="2016-07" db="EMBL/GenBank/DDBJ databases">
        <title>Pervasive Adenine N6-methylation of Active Genes in Fungi.</title>
        <authorList>
            <consortium name="DOE Joint Genome Institute"/>
            <person name="Mondo S.J."/>
            <person name="Dannebaum R.O."/>
            <person name="Kuo R.C."/>
            <person name="Labutti K."/>
            <person name="Haridas S."/>
            <person name="Kuo A."/>
            <person name="Salamov A."/>
            <person name="Ahrendt S.R."/>
            <person name="Lipzen A."/>
            <person name="Sullivan W."/>
            <person name="Andreopoulos W.B."/>
            <person name="Clum A."/>
            <person name="Lindquist E."/>
            <person name="Daum C."/>
            <person name="Ramamoorthy G.K."/>
            <person name="Gryganskyi A."/>
            <person name="Culley D."/>
            <person name="Magnuson J.K."/>
            <person name="James T.Y."/>
            <person name="O'Malley M.A."/>
            <person name="Stajich J.E."/>
            <person name="Spatafora J.W."/>
            <person name="Visel A."/>
            <person name="Grigoriev I.V."/>
        </authorList>
    </citation>
    <scope>NUCLEOTIDE SEQUENCE [LARGE SCALE GENOMIC DNA]</scope>
    <source>
        <strain evidence="2 3">CBS 931.73</strain>
    </source>
</reference>
<organism evidence="2 3">
    <name type="scientific">Basidiobolus meristosporus CBS 931.73</name>
    <dbReference type="NCBI Taxonomy" id="1314790"/>
    <lineage>
        <taxon>Eukaryota</taxon>
        <taxon>Fungi</taxon>
        <taxon>Fungi incertae sedis</taxon>
        <taxon>Zoopagomycota</taxon>
        <taxon>Entomophthoromycotina</taxon>
        <taxon>Basidiobolomycetes</taxon>
        <taxon>Basidiobolales</taxon>
        <taxon>Basidiobolaceae</taxon>
        <taxon>Basidiobolus</taxon>
    </lineage>
</organism>
<keyword evidence="3" id="KW-1185">Reference proteome</keyword>
<proteinExistence type="predicted"/>
<dbReference type="PANTHER" id="PTHR42686">
    <property type="entry name" value="GH17980P-RELATED"/>
    <property type="match status" value="1"/>
</dbReference>
<dbReference type="STRING" id="1314790.A0A1Y1XS84"/>